<dbReference type="SMART" id="SM00569">
    <property type="entry name" value="L27"/>
    <property type="match status" value="1"/>
</dbReference>
<dbReference type="Pfam" id="PF07653">
    <property type="entry name" value="SH3_2"/>
    <property type="match status" value="1"/>
</dbReference>
<dbReference type="Gene3D" id="3.40.50.300">
    <property type="entry name" value="P-loop containing nucleotide triphosphate hydrolases"/>
    <property type="match status" value="1"/>
</dbReference>
<evidence type="ECO:0000256" key="8">
    <source>
        <dbReference type="ARBA" id="ARBA00022824"/>
    </source>
</evidence>
<dbReference type="InterPro" id="IPR050614">
    <property type="entry name" value="Synaptic_Scaffolding_LAP-MAGUK"/>
</dbReference>
<feature type="domain" description="Guanylate kinase-like" evidence="15">
    <location>
        <begin position="780"/>
        <end position="955"/>
    </location>
</feature>
<gene>
    <name evidence="19" type="primary">LOC106568684</name>
</gene>
<evidence type="ECO:0000259" key="15">
    <source>
        <dbReference type="PROSITE" id="PS50052"/>
    </source>
</evidence>
<keyword evidence="9" id="KW-0965">Cell junction</keyword>
<feature type="domain" description="SH3" evidence="14">
    <location>
        <begin position="627"/>
        <end position="697"/>
    </location>
</feature>
<dbReference type="Pfam" id="PF09058">
    <property type="entry name" value="L27_1"/>
    <property type="match status" value="1"/>
</dbReference>
<dbReference type="PROSITE" id="PS50052">
    <property type="entry name" value="GUANYLATE_KINASE_2"/>
    <property type="match status" value="1"/>
</dbReference>
<dbReference type="GeneID" id="106568684"/>
<dbReference type="Pfam" id="PF00625">
    <property type="entry name" value="Guanylate_kin"/>
    <property type="match status" value="1"/>
</dbReference>
<dbReference type="CDD" id="cd00071">
    <property type="entry name" value="GMPK"/>
    <property type="match status" value="1"/>
</dbReference>
<accession>A0ABM3CTB0</accession>
<evidence type="ECO:0000256" key="12">
    <source>
        <dbReference type="PROSITE-ProRule" id="PRU00192"/>
    </source>
</evidence>
<organism evidence="18 19">
    <name type="scientific">Salmo salar</name>
    <name type="common">Atlantic salmon</name>
    <dbReference type="NCBI Taxonomy" id="8030"/>
    <lineage>
        <taxon>Eukaryota</taxon>
        <taxon>Metazoa</taxon>
        <taxon>Chordata</taxon>
        <taxon>Craniata</taxon>
        <taxon>Vertebrata</taxon>
        <taxon>Euteleostomi</taxon>
        <taxon>Actinopterygii</taxon>
        <taxon>Neopterygii</taxon>
        <taxon>Teleostei</taxon>
        <taxon>Protacanthopterygii</taxon>
        <taxon>Salmoniformes</taxon>
        <taxon>Salmonidae</taxon>
        <taxon>Salmoninae</taxon>
        <taxon>Salmo</taxon>
    </lineage>
</organism>
<feature type="region of interest" description="Disordered" evidence="13">
    <location>
        <begin position="152"/>
        <end position="173"/>
    </location>
</feature>
<feature type="domain" description="PDZ" evidence="16">
    <location>
        <begin position="268"/>
        <end position="355"/>
    </location>
</feature>
<dbReference type="Pfam" id="PF10600">
    <property type="entry name" value="PDZ_assoc"/>
    <property type="match status" value="1"/>
</dbReference>
<sequence length="970" mass="108278">MPLGYQESESVILYCVFPENIYLRATGERASWLASYILSRDCLIMPVRKKDAQRALSLLEEYRTKLNHAEDWQLRLSIQRVIDIFQSNLFQALIDIQEFYEVTLLDNQKCVESPKMSEPMPPVNLWDFSSLQSTTVTSDTLPSLSTSIEKFRHHDEDTSPQEQSSPQLTDEVPGPELVQVAEKNLSQIENVHGYVAHAHISPMKQTDAAPPSSPIIPVIPISPIPAETAPVILPPTSQANPPPVVVNTDSLDTPPYVNGTEADYEYEEITLERGNSGLGFSIAGGTDNPHIGEDPSIFITKVIPGGAAAQDGRLRVNDVILRVNEADVRDVTHSRAVEALKEAGSLVRLYVRRRKPVSEKVMEIKLVKGPKGLGFSIAGGVGNQHIPGDNSIYVTKIIEGGAAHKDGRLQIGDKLLAVNSACLEEVSHEHAVTALKNTPDVVYLKVAKPNSVFMNDSFAPPDITNSYSQHMENHISPPSYLGQPLPPVAPSGRYSPTPKSMLGEEVTREPRKVVLHRGATGLGFNIVGGEDGEGIFISFILAGGPADLCGELRKGDRLVSVNGVDLRSATHEQAAAALKNAGQTVTIVAHYRPEEYSRFEAKIHDLREQMMNSSISSGSGSLRTSQKRSLYVRVLFDYDKTKDSGLPSQGLNFKFGDILHVVNASDDEWWQARQVTPEGEAEEVGVIPSKRRVEKKERARLKTVKFNSKSRDRGSLNDKRKKNLFSRKFPFYNKDASEQETSDVDQHVTSNASDSESSYRGQEEYVLSYEPVSQQEVNYTRPVIILGPMKDRVNDDLISEFPDKFGSCVPHTTRPKRDYEVDTRDYHFVVSREQMEKDIQDHKFIEAGQYNNHLYGTSVQSVREVAEKGKHCILDVSGNAIKRLQLAQLHPIAVFIKPKSVENIMEMNKRLTEEQSRKTFDRATKLEQEFTEHFTAIVQGDTLEEIYEQVKQIIEEQSGLFIWVLSKEKL</sequence>
<dbReference type="InterPro" id="IPR004172">
    <property type="entry name" value="L27_dom"/>
</dbReference>
<dbReference type="Gene3D" id="3.30.63.10">
    <property type="entry name" value="Guanylate Kinase phosphate binding domain"/>
    <property type="match status" value="1"/>
</dbReference>
<evidence type="ECO:0000259" key="17">
    <source>
        <dbReference type="PROSITE" id="PS51022"/>
    </source>
</evidence>
<dbReference type="PANTHER" id="PTHR23119:SF5">
    <property type="entry name" value="DISKS LARGE HOMOLOG 1"/>
    <property type="match status" value="1"/>
</dbReference>
<dbReference type="InterPro" id="IPR001478">
    <property type="entry name" value="PDZ"/>
</dbReference>
<dbReference type="SMART" id="SM00072">
    <property type="entry name" value="GuKc"/>
    <property type="match status" value="1"/>
</dbReference>
<dbReference type="Pfam" id="PF10608">
    <property type="entry name" value="MAGUK_N_PEST"/>
    <property type="match status" value="1"/>
</dbReference>
<evidence type="ECO:0000259" key="14">
    <source>
        <dbReference type="PROSITE" id="PS50002"/>
    </source>
</evidence>
<evidence type="ECO:0000256" key="4">
    <source>
        <dbReference type="ARBA" id="ARBA00004586"/>
    </source>
</evidence>
<dbReference type="PIRSF" id="PIRSF001741">
    <property type="entry name" value="MAGUK_DLGH"/>
    <property type="match status" value="1"/>
</dbReference>
<dbReference type="InterPro" id="IPR019583">
    <property type="entry name" value="DLG1-4_PDZ_assoc"/>
</dbReference>
<dbReference type="Gene3D" id="1.10.287.470">
    <property type="entry name" value="Helix hairpin bin"/>
    <property type="match status" value="1"/>
</dbReference>
<evidence type="ECO:0000256" key="7">
    <source>
        <dbReference type="ARBA" id="ARBA00022737"/>
    </source>
</evidence>
<keyword evidence="8" id="KW-0256">Endoplasmic reticulum</keyword>
<dbReference type="InterPro" id="IPR008144">
    <property type="entry name" value="Guanylate_kin-like_dom"/>
</dbReference>
<dbReference type="SUPFAM" id="SSF50156">
    <property type="entry name" value="PDZ domain-like"/>
    <property type="match status" value="3"/>
</dbReference>
<dbReference type="SUPFAM" id="SSF50044">
    <property type="entry name" value="SH3-domain"/>
    <property type="match status" value="1"/>
</dbReference>
<dbReference type="InterPro" id="IPR027417">
    <property type="entry name" value="P-loop_NTPase"/>
</dbReference>
<dbReference type="PANTHER" id="PTHR23119">
    <property type="entry name" value="DISCS LARGE"/>
    <property type="match status" value="1"/>
</dbReference>
<evidence type="ECO:0000256" key="10">
    <source>
        <dbReference type="ARBA" id="ARBA00023136"/>
    </source>
</evidence>
<dbReference type="Gene3D" id="2.30.42.10">
    <property type="match status" value="3"/>
</dbReference>
<dbReference type="InterPro" id="IPR016313">
    <property type="entry name" value="DLG1-like"/>
</dbReference>
<dbReference type="PROSITE" id="PS50002">
    <property type="entry name" value="SH3"/>
    <property type="match status" value="1"/>
</dbReference>
<evidence type="ECO:0000256" key="3">
    <source>
        <dbReference type="ARBA" id="ARBA00004282"/>
    </source>
</evidence>
<evidence type="ECO:0000256" key="2">
    <source>
        <dbReference type="ARBA" id="ARBA00004221"/>
    </source>
</evidence>
<dbReference type="SMART" id="SM01277">
    <property type="entry name" value="MAGUK_N_PEST"/>
    <property type="match status" value="1"/>
</dbReference>
<dbReference type="CDD" id="cd06724">
    <property type="entry name" value="PDZ2_Dlg1-2-4-like"/>
    <property type="match status" value="1"/>
</dbReference>
<evidence type="ECO:0000313" key="18">
    <source>
        <dbReference type="Proteomes" id="UP001652741"/>
    </source>
</evidence>
<dbReference type="RefSeq" id="XP_045549780.1">
    <property type="nucleotide sequence ID" value="XM_045693824.1"/>
</dbReference>
<feature type="compositionally biased region" description="Polar residues" evidence="13">
    <location>
        <begin position="747"/>
        <end position="760"/>
    </location>
</feature>
<feature type="domain" description="L27" evidence="17">
    <location>
        <begin position="48"/>
        <end position="108"/>
    </location>
</feature>
<dbReference type="SUPFAM" id="SSF52540">
    <property type="entry name" value="P-loop containing nucleoside triphosphate hydrolases"/>
    <property type="match status" value="1"/>
</dbReference>
<comment type="similarity">
    <text evidence="5">Belongs to the MAGUK family.</text>
</comment>
<protein>
    <recommendedName>
        <fullName evidence="11">Disks large homolog 1</fullName>
    </recommendedName>
</protein>
<feature type="domain" description="PDZ" evidence="16">
    <location>
        <begin position="363"/>
        <end position="450"/>
    </location>
</feature>
<dbReference type="InterPro" id="IPR001452">
    <property type="entry name" value="SH3_domain"/>
</dbReference>
<keyword evidence="6 12" id="KW-0728">SH3 domain</keyword>
<name>A0ABM3CTB0_SALSA</name>
<dbReference type="InterPro" id="IPR036892">
    <property type="entry name" value="L27_dom_sf"/>
</dbReference>
<evidence type="ECO:0000313" key="19">
    <source>
        <dbReference type="RefSeq" id="XP_045549780.1"/>
    </source>
</evidence>
<dbReference type="Gene3D" id="2.30.30.40">
    <property type="entry name" value="SH3 Domains"/>
    <property type="match status" value="2"/>
</dbReference>
<keyword evidence="18" id="KW-1185">Reference proteome</keyword>
<keyword evidence="10" id="KW-0472">Membrane</keyword>
<feature type="domain" description="PDZ" evidence="16">
    <location>
        <begin position="512"/>
        <end position="593"/>
    </location>
</feature>
<dbReference type="SMART" id="SM00228">
    <property type="entry name" value="PDZ"/>
    <property type="match status" value="3"/>
</dbReference>
<comment type="subcellular location">
    <subcellularLocation>
        <location evidence="2">Apical cell membrane</location>
    </subcellularLocation>
    <subcellularLocation>
        <location evidence="3">Cell junction</location>
    </subcellularLocation>
    <subcellularLocation>
        <location evidence="4">Endoplasmic reticulum membrane</location>
    </subcellularLocation>
    <subcellularLocation>
        <location evidence="1">Membrane</location>
        <topology evidence="1">Peripheral membrane protein</topology>
    </subcellularLocation>
</comment>
<reference evidence="19" key="1">
    <citation type="submission" date="2025-08" db="UniProtKB">
        <authorList>
            <consortium name="RefSeq"/>
        </authorList>
    </citation>
    <scope>IDENTIFICATION</scope>
</reference>
<evidence type="ECO:0000256" key="11">
    <source>
        <dbReference type="ARBA" id="ARBA00044189"/>
    </source>
</evidence>
<feature type="region of interest" description="Disordered" evidence="13">
    <location>
        <begin position="478"/>
        <end position="506"/>
    </location>
</feature>
<evidence type="ECO:0000256" key="9">
    <source>
        <dbReference type="ARBA" id="ARBA00022949"/>
    </source>
</evidence>
<proteinExistence type="inferred from homology"/>
<dbReference type="PROSITE" id="PS50106">
    <property type="entry name" value="PDZ"/>
    <property type="match status" value="3"/>
</dbReference>
<evidence type="ECO:0000256" key="6">
    <source>
        <dbReference type="ARBA" id="ARBA00022443"/>
    </source>
</evidence>
<evidence type="ECO:0000256" key="5">
    <source>
        <dbReference type="ARBA" id="ARBA00007014"/>
    </source>
</evidence>
<keyword evidence="7" id="KW-0677">Repeat</keyword>
<dbReference type="InterPro" id="IPR036034">
    <property type="entry name" value="PDZ_sf"/>
</dbReference>
<dbReference type="CDD" id="cd06723">
    <property type="entry name" value="PDZ1_Dlg1-2-4-like"/>
    <property type="match status" value="1"/>
</dbReference>
<dbReference type="InterPro" id="IPR008145">
    <property type="entry name" value="GK/Ca_channel_bsu"/>
</dbReference>
<dbReference type="SUPFAM" id="SSF101288">
    <property type="entry name" value="L27 domain"/>
    <property type="match status" value="1"/>
</dbReference>
<evidence type="ECO:0000256" key="13">
    <source>
        <dbReference type="SAM" id="MobiDB-lite"/>
    </source>
</evidence>
<evidence type="ECO:0000259" key="16">
    <source>
        <dbReference type="PROSITE" id="PS50106"/>
    </source>
</evidence>
<feature type="region of interest" description="Disordered" evidence="13">
    <location>
        <begin position="736"/>
        <end position="761"/>
    </location>
</feature>
<dbReference type="SMART" id="SM00326">
    <property type="entry name" value="SH3"/>
    <property type="match status" value="1"/>
</dbReference>
<dbReference type="CDD" id="cd06795">
    <property type="entry name" value="PDZ3_Dlg1-2-4-like"/>
    <property type="match status" value="1"/>
</dbReference>
<dbReference type="InterPro" id="IPR036028">
    <property type="entry name" value="SH3-like_dom_sf"/>
</dbReference>
<dbReference type="Pfam" id="PF00595">
    <property type="entry name" value="PDZ"/>
    <property type="match status" value="3"/>
</dbReference>
<dbReference type="InterPro" id="IPR015143">
    <property type="entry name" value="L27_1"/>
</dbReference>
<evidence type="ECO:0000256" key="1">
    <source>
        <dbReference type="ARBA" id="ARBA00004170"/>
    </source>
</evidence>
<dbReference type="PROSITE" id="PS51022">
    <property type="entry name" value="L27"/>
    <property type="match status" value="1"/>
</dbReference>
<dbReference type="InterPro" id="IPR019590">
    <property type="entry name" value="DLG1_PEST_dom"/>
</dbReference>
<dbReference type="Proteomes" id="UP001652741">
    <property type="component" value="Chromosome ssa14"/>
</dbReference>